<dbReference type="SMART" id="SM00198">
    <property type="entry name" value="SCP"/>
    <property type="match status" value="1"/>
</dbReference>
<keyword evidence="3" id="KW-1185">Reference proteome</keyword>
<gene>
    <name evidence="2" type="ORF">OSH07_08670</name>
</gene>
<dbReference type="Pfam" id="PF00188">
    <property type="entry name" value="CAP"/>
    <property type="match status" value="1"/>
</dbReference>
<dbReference type="AlphaFoldDB" id="A0A9X3E0W2"/>
<evidence type="ECO:0000313" key="3">
    <source>
        <dbReference type="Proteomes" id="UP001144805"/>
    </source>
</evidence>
<evidence type="ECO:0000313" key="2">
    <source>
        <dbReference type="EMBL" id="MCX5569264.1"/>
    </source>
</evidence>
<dbReference type="CDD" id="cd05382">
    <property type="entry name" value="CAP_GAPR1-like"/>
    <property type="match status" value="1"/>
</dbReference>
<reference evidence="2" key="1">
    <citation type="submission" date="2022-11" db="EMBL/GenBank/DDBJ databases">
        <title>Biodiversity and phylogenetic relationships of bacteria.</title>
        <authorList>
            <person name="Machado R.A.R."/>
            <person name="Bhat A."/>
            <person name="Loulou A."/>
            <person name="Kallel S."/>
        </authorList>
    </citation>
    <scope>NUCLEOTIDE SEQUENCE</scope>
    <source>
        <strain evidence="2">K-TC2</strain>
    </source>
</reference>
<accession>A0A9X3E0W2</accession>
<dbReference type="InterPro" id="IPR018244">
    <property type="entry name" value="Allrgn_V5/Tpx1_CS"/>
</dbReference>
<dbReference type="InterPro" id="IPR001283">
    <property type="entry name" value="CRISP-related"/>
</dbReference>
<dbReference type="EMBL" id="JAPKNK010000003">
    <property type="protein sequence ID" value="MCX5569264.1"/>
    <property type="molecule type" value="Genomic_DNA"/>
</dbReference>
<proteinExistence type="predicted"/>
<dbReference type="GO" id="GO:0005576">
    <property type="term" value="C:extracellular region"/>
    <property type="evidence" value="ECO:0007669"/>
    <property type="project" value="InterPro"/>
</dbReference>
<dbReference type="InterPro" id="IPR036706">
    <property type="entry name" value="VOMI_sf"/>
</dbReference>
<dbReference type="SUPFAM" id="SSF51092">
    <property type="entry name" value="Vitelline membrane outer protein-I (VMO-I)"/>
    <property type="match status" value="1"/>
</dbReference>
<dbReference type="Proteomes" id="UP001144805">
    <property type="component" value="Unassembled WGS sequence"/>
</dbReference>
<feature type="domain" description="SCP" evidence="1">
    <location>
        <begin position="187"/>
        <end position="338"/>
    </location>
</feature>
<sequence>MTAANALTKFPPFGGVGDHDDTDMCPSGYYLVGAKIRSGSWLDQMALTCAPVDPATGATGLAKDVLPPRGGNGGGPSSGTCLPGFIIHGVGMLMTPGDRQVRLMIFNCVSTISADRHNLDLGNNAPVFPNIVQSCPAGEAVVGIRIRHGRHVNALGLICDSFEQITVKPPPEVVVVDCPESGDEVPTEWSDMLNAHNERRAEHCAPKLKWCESLAKSAQVYASQCIVGSHDKNIAPNTGENLANAYYFDQNGTPVLPALSDRDAFEQSWYCEIANYDFNNPVFVGGFTQNCQRVNGHFTQVVWKDTGFLGCGRATCEIDGHQGTQWVCRYRPAGNVNVSDPFVLSQQVHKPLQPGQECR</sequence>
<dbReference type="PANTHER" id="PTHR10334">
    <property type="entry name" value="CYSTEINE-RICH SECRETORY PROTEIN-RELATED"/>
    <property type="match status" value="1"/>
</dbReference>
<evidence type="ECO:0000259" key="1">
    <source>
        <dbReference type="SMART" id="SM00198"/>
    </source>
</evidence>
<organism evidence="2 3">
    <name type="scientific">Kaistia nematophila</name>
    <dbReference type="NCBI Taxonomy" id="2994654"/>
    <lineage>
        <taxon>Bacteria</taxon>
        <taxon>Pseudomonadati</taxon>
        <taxon>Pseudomonadota</taxon>
        <taxon>Alphaproteobacteria</taxon>
        <taxon>Hyphomicrobiales</taxon>
        <taxon>Kaistiaceae</taxon>
        <taxon>Kaistia</taxon>
    </lineage>
</organism>
<dbReference type="RefSeq" id="WP_266338242.1">
    <property type="nucleotide sequence ID" value="NZ_JAPKNK010000003.1"/>
</dbReference>
<name>A0A9X3E0W2_9HYPH</name>
<dbReference type="Gene3D" id="3.40.33.10">
    <property type="entry name" value="CAP"/>
    <property type="match status" value="1"/>
</dbReference>
<dbReference type="InterPro" id="IPR014044">
    <property type="entry name" value="CAP_dom"/>
</dbReference>
<dbReference type="InterPro" id="IPR034113">
    <property type="entry name" value="SCP_GAPR1-like"/>
</dbReference>
<dbReference type="SUPFAM" id="SSF55797">
    <property type="entry name" value="PR-1-like"/>
    <property type="match status" value="1"/>
</dbReference>
<dbReference type="PROSITE" id="PS01009">
    <property type="entry name" value="CRISP_1"/>
    <property type="match status" value="1"/>
</dbReference>
<dbReference type="InterPro" id="IPR035940">
    <property type="entry name" value="CAP_sf"/>
</dbReference>
<dbReference type="PRINTS" id="PR00837">
    <property type="entry name" value="V5TPXLIKE"/>
</dbReference>
<protein>
    <submittedName>
        <fullName evidence="2">CAP family protein</fullName>
    </submittedName>
</protein>
<comment type="caution">
    <text evidence="2">The sequence shown here is derived from an EMBL/GenBank/DDBJ whole genome shotgun (WGS) entry which is preliminary data.</text>
</comment>